<dbReference type="Proteomes" id="UP001642464">
    <property type="component" value="Unassembled WGS sequence"/>
</dbReference>
<sequence length="567" mass="65181">MSMRLHELRKKYVEMNEKQINFASGVKWSDVEADETTFDRQNTGAFADNKATPIAWEQWCGLVKRGHPDTLVLHRLRPKMSEVRAPGPGAIRKVEWTPLANKWLKDKRVILHTDAAKSYKCQIRGVVHDKVVHCKKKVKTNGKWKWQMPNYVRLVHHKVPRQKALVRCKAGAQVIDRAWRFLKERLQINQASRVGSAALRAKLRSAQYEYWYRNRDLWLATGSLCSWEMAKLIKAYFTLLANRTRALEQELSRVSVCRDDSRTAKPWQIPKILHQTWKTDQIPVKYRSEISSWRRLHPHWRFEFWDDMRSAELMRDVFPQYAPAFEVMSGIKRADVARIAALYAYGGVYADIDVEATRCFDPLLQAAQNAHVAVLLGEENIVHTVLLEKRLSGHLVSNAVMASAPGHPFWRGVLSEIFQRSCGHDPVQCTGPRLVDRVSKQHLSCSSGCVARLPFDYFSPQLARWNVASMTKSCSELFGEPAKLLPNHRKALHFACTSLDAALRDDAALYTESTFAVHRWQCSWCREDHSMQATMPLRELLFEVGNETEYAAEGFRQCQPCAAQPQN</sequence>
<dbReference type="SUPFAM" id="SSF53448">
    <property type="entry name" value="Nucleotide-diphospho-sugar transferases"/>
    <property type="match status" value="1"/>
</dbReference>
<dbReference type="GO" id="GO:0016757">
    <property type="term" value="F:glycosyltransferase activity"/>
    <property type="evidence" value="ECO:0007669"/>
    <property type="project" value="UniProtKB-KW"/>
</dbReference>
<protein>
    <submittedName>
        <fullName evidence="3">Inositol phosphoceramide mannosyltransferase 3 (IPC mannosyltransferase 3)</fullName>
    </submittedName>
</protein>
<organism evidence="3 4">
    <name type="scientific">Durusdinium trenchii</name>
    <dbReference type="NCBI Taxonomy" id="1381693"/>
    <lineage>
        <taxon>Eukaryota</taxon>
        <taxon>Sar</taxon>
        <taxon>Alveolata</taxon>
        <taxon>Dinophyceae</taxon>
        <taxon>Suessiales</taxon>
        <taxon>Symbiodiniaceae</taxon>
        <taxon>Durusdinium</taxon>
    </lineage>
</organism>
<accession>A0ABP0QIZ8</accession>
<dbReference type="Pfam" id="PF04488">
    <property type="entry name" value="Gly_transf_sug"/>
    <property type="match status" value="1"/>
</dbReference>
<evidence type="ECO:0000313" key="2">
    <source>
        <dbReference type="EMBL" id="CAK9088059.1"/>
    </source>
</evidence>
<evidence type="ECO:0000256" key="1">
    <source>
        <dbReference type="ARBA" id="ARBA00022679"/>
    </source>
</evidence>
<dbReference type="EMBL" id="CAXAMM010039673">
    <property type="protein sequence ID" value="CAK9088214.1"/>
    <property type="molecule type" value="Genomic_DNA"/>
</dbReference>
<name>A0ABP0QIZ8_9DINO</name>
<dbReference type="PANTHER" id="PTHR32385">
    <property type="entry name" value="MANNOSYL PHOSPHORYLINOSITOL CERAMIDE SYNTHASE"/>
    <property type="match status" value="1"/>
</dbReference>
<dbReference type="Gene3D" id="3.90.550.20">
    <property type="match status" value="1"/>
</dbReference>
<keyword evidence="3" id="KW-0328">Glycosyltransferase</keyword>
<reference evidence="3 4" key="1">
    <citation type="submission" date="2024-02" db="EMBL/GenBank/DDBJ databases">
        <authorList>
            <person name="Chen Y."/>
            <person name="Shah S."/>
            <person name="Dougan E. K."/>
            <person name="Thang M."/>
            <person name="Chan C."/>
        </authorList>
    </citation>
    <scope>NUCLEOTIDE SEQUENCE [LARGE SCALE GENOMIC DNA]</scope>
</reference>
<dbReference type="InterPro" id="IPR051706">
    <property type="entry name" value="Glycosyltransferase_domain"/>
</dbReference>
<evidence type="ECO:0000313" key="4">
    <source>
        <dbReference type="Proteomes" id="UP001642464"/>
    </source>
</evidence>
<comment type="caution">
    <text evidence="3">The sequence shown here is derived from an EMBL/GenBank/DDBJ whole genome shotgun (WGS) entry which is preliminary data.</text>
</comment>
<keyword evidence="4" id="KW-1185">Reference proteome</keyword>
<gene>
    <name evidence="2" type="ORF">SCF082_LOCUS41594</name>
    <name evidence="3" type="ORF">SCF082_LOCUS41660</name>
</gene>
<dbReference type="PANTHER" id="PTHR32385:SF23">
    <property type="entry name" value="NUCLEOTIDE-DIPHOSPHO-SUGAR TRANSFERASE"/>
    <property type="match status" value="1"/>
</dbReference>
<dbReference type="EMBL" id="CAXAMM010039651">
    <property type="protein sequence ID" value="CAK9088059.1"/>
    <property type="molecule type" value="Genomic_DNA"/>
</dbReference>
<keyword evidence="1" id="KW-0808">Transferase</keyword>
<dbReference type="InterPro" id="IPR029044">
    <property type="entry name" value="Nucleotide-diphossugar_trans"/>
</dbReference>
<dbReference type="InterPro" id="IPR007577">
    <property type="entry name" value="GlycoTrfase_DXD_sugar-bd_CS"/>
</dbReference>
<evidence type="ECO:0000313" key="3">
    <source>
        <dbReference type="EMBL" id="CAK9088214.1"/>
    </source>
</evidence>
<proteinExistence type="predicted"/>